<dbReference type="EMBL" id="ML991796">
    <property type="protein sequence ID" value="KAF2234711.1"/>
    <property type="molecule type" value="Genomic_DNA"/>
</dbReference>
<reference evidence="2" key="1">
    <citation type="journal article" date="2020" name="Stud. Mycol.">
        <title>101 Dothideomycetes genomes: a test case for predicting lifestyles and emergence of pathogens.</title>
        <authorList>
            <person name="Haridas S."/>
            <person name="Albert R."/>
            <person name="Binder M."/>
            <person name="Bloem J."/>
            <person name="Labutti K."/>
            <person name="Salamov A."/>
            <person name="Andreopoulos B."/>
            <person name="Baker S."/>
            <person name="Barry K."/>
            <person name="Bills G."/>
            <person name="Bluhm B."/>
            <person name="Cannon C."/>
            <person name="Castanera R."/>
            <person name="Culley D."/>
            <person name="Daum C."/>
            <person name="Ezra D."/>
            <person name="Gonzalez J."/>
            <person name="Henrissat B."/>
            <person name="Kuo A."/>
            <person name="Liang C."/>
            <person name="Lipzen A."/>
            <person name="Lutzoni F."/>
            <person name="Magnuson J."/>
            <person name="Mondo S."/>
            <person name="Nolan M."/>
            <person name="Ohm R."/>
            <person name="Pangilinan J."/>
            <person name="Park H.-J."/>
            <person name="Ramirez L."/>
            <person name="Alfaro M."/>
            <person name="Sun H."/>
            <person name="Tritt A."/>
            <person name="Yoshinaga Y."/>
            <person name="Zwiers L.-H."/>
            <person name="Turgeon B."/>
            <person name="Goodwin S."/>
            <person name="Spatafora J."/>
            <person name="Crous P."/>
            <person name="Grigoriev I."/>
        </authorList>
    </citation>
    <scope>NUCLEOTIDE SEQUENCE</scope>
    <source>
        <strain evidence="2">Tuck. ex Michener</strain>
    </source>
</reference>
<feature type="transmembrane region" description="Helical" evidence="1">
    <location>
        <begin position="284"/>
        <end position="303"/>
    </location>
</feature>
<dbReference type="Proteomes" id="UP000800092">
    <property type="component" value="Unassembled WGS sequence"/>
</dbReference>
<feature type="transmembrane region" description="Helical" evidence="1">
    <location>
        <begin position="261"/>
        <end position="278"/>
    </location>
</feature>
<dbReference type="AlphaFoldDB" id="A0A6A6HA67"/>
<feature type="transmembrane region" description="Helical" evidence="1">
    <location>
        <begin position="198"/>
        <end position="221"/>
    </location>
</feature>
<sequence length="316" mass="34120">MALPPPAYIPKDPGQDRSPIRSQIILIETSPTISQAHEKPLPKTPNRLRTYVPRLPERLRAHLLSPIHTTLYTELELLLLSFFIGMQDATTYPDYHCFASNQTGNTIFLALSALHPGTVKTLFTPPNVSTALGLFLLGGWSTGQLGHRLPASPRTRAWVLATSALQTALVLAAAALQFRVLPTRSEEKEEVALTAGTGAGAGPALGVLALLAFASGSQVVLSRSLKVPEISTAMATAAWVDLIIDPQLFGRGENRPRNRRLWFLGTLLAGGFAGAGVYRYLGSSWSILISGIGKLIVTIMFLFNESEDKGLDDENV</sequence>
<dbReference type="PANTHER" id="PTHR37488:SF2">
    <property type="entry name" value="DUF1275 DOMAIN-CONTAINING PROTEIN"/>
    <property type="match status" value="1"/>
</dbReference>
<feature type="transmembrane region" description="Helical" evidence="1">
    <location>
        <begin position="157"/>
        <end position="178"/>
    </location>
</feature>
<evidence type="ECO:0000313" key="2">
    <source>
        <dbReference type="EMBL" id="KAF2234711.1"/>
    </source>
</evidence>
<name>A0A6A6HA67_VIRVR</name>
<keyword evidence="3" id="KW-1185">Reference proteome</keyword>
<dbReference type="InterPro" id="IPR010699">
    <property type="entry name" value="DUF1275"/>
</dbReference>
<evidence type="ECO:0000313" key="3">
    <source>
        <dbReference type="Proteomes" id="UP000800092"/>
    </source>
</evidence>
<accession>A0A6A6HA67</accession>
<dbReference type="OrthoDB" id="5223589at2759"/>
<organism evidence="2 3">
    <name type="scientific">Viridothelium virens</name>
    <name type="common">Speckled blister lichen</name>
    <name type="synonym">Trypethelium virens</name>
    <dbReference type="NCBI Taxonomy" id="1048519"/>
    <lineage>
        <taxon>Eukaryota</taxon>
        <taxon>Fungi</taxon>
        <taxon>Dikarya</taxon>
        <taxon>Ascomycota</taxon>
        <taxon>Pezizomycotina</taxon>
        <taxon>Dothideomycetes</taxon>
        <taxon>Dothideomycetes incertae sedis</taxon>
        <taxon>Trypetheliales</taxon>
        <taxon>Trypetheliaceae</taxon>
        <taxon>Viridothelium</taxon>
    </lineage>
</organism>
<keyword evidence="1" id="KW-0812">Transmembrane</keyword>
<protein>
    <recommendedName>
        <fullName evidence="4">DUF1275 domain protein</fullName>
    </recommendedName>
</protein>
<dbReference type="PANTHER" id="PTHR37488">
    <property type="entry name" value="DUF1275 DOMAIN-CONTAINING PROTEIN"/>
    <property type="match status" value="1"/>
</dbReference>
<evidence type="ECO:0000256" key="1">
    <source>
        <dbReference type="SAM" id="Phobius"/>
    </source>
</evidence>
<keyword evidence="1" id="KW-1133">Transmembrane helix</keyword>
<evidence type="ECO:0008006" key="4">
    <source>
        <dbReference type="Google" id="ProtNLM"/>
    </source>
</evidence>
<gene>
    <name evidence="2" type="ORF">EV356DRAFT_501269</name>
</gene>
<dbReference type="Pfam" id="PF06912">
    <property type="entry name" value="DUF1275"/>
    <property type="match status" value="1"/>
</dbReference>
<proteinExistence type="predicted"/>
<keyword evidence="1" id="KW-0472">Membrane</keyword>